<dbReference type="InterPro" id="IPR039510">
    <property type="entry name" value="Vint_dom"/>
</dbReference>
<dbReference type="STRING" id="2903.R1DSM2"/>
<dbReference type="Proteomes" id="UP000013827">
    <property type="component" value="Unassembled WGS sequence"/>
</dbReference>
<dbReference type="eggNOG" id="ENOG502REND">
    <property type="taxonomic scope" value="Eukaryota"/>
</dbReference>
<dbReference type="Pfam" id="PF13519">
    <property type="entry name" value="VWA_2"/>
    <property type="match status" value="1"/>
</dbReference>
<evidence type="ECO:0000313" key="2">
    <source>
        <dbReference type="EnsemblProtists" id="EOD11749"/>
    </source>
</evidence>
<sequence length="701" mass="73516">MTSMELIRGGDDLTMVRIVPPQTKTFAFEATKGAYLFSIDVSGSMNAAAEVQQEDGDKVNHGWSQLDIAKHSTNTFVTSLEDDDLVCIITYSDGATTLLDWTRCDSAGKEKAMEAIASMKPERSTNLMAGLTNAYDAFSRVPIAAGTLSQYALNIIITTDGMPSAQWNPARGKNGYKPLVRTLSKAAEKRAGVAGRITLTSIGLGCKLDSELLAGMSDQFLHMPDPGSVGPFMVNLLAALRCTARLPTKDGVVASHATLVVSPRSALAGPLPGYGAADPAEGEAAQVALGWIGYDQPRHVLLPLVRGSPAITVSLHVSGTTVASASSADAVAANEEQARRVAAQLLRLKTVDALGEIVVRSPAGIPSPQATPLTNLLEACERSIAKAEPDVEALVATLQQEAVLALKPPEPGDSSVYSIWGAHYFRTFRLMLLAERRSNFRDQALQHFGKDADGQEGVFEEQSNEAETAFATMKAPEPSLLVQPGAPAALGVPVAVGGSAPCAPAPVLPAEFMRGGGCFAPETLVTALGADGAPRRVPIDAVGPGDALLAADGSVARVRCVVVTPCAGGRVMLTRMPCGLELTEWHPVLDGAADGAPRWRFPLLLGRRVIRRCAAVHNLLLDRAHALEVTGPEGGAGRVAPTLAHGLQGEVVGHAFWGSAAVVDMLREQPGWEEGRVVLLDQAAAEPTLVHEAARAVPATA</sequence>
<dbReference type="SUPFAM" id="SSF53300">
    <property type="entry name" value="vWA-like"/>
    <property type="match status" value="1"/>
</dbReference>
<accession>A0A0D3IKG4</accession>
<dbReference type="AlphaFoldDB" id="A0A0D3IKG4"/>
<proteinExistence type="predicted"/>
<dbReference type="Pfam" id="PF14623">
    <property type="entry name" value="Vint"/>
    <property type="match status" value="1"/>
</dbReference>
<feature type="domain" description="VWFA" evidence="1">
    <location>
        <begin position="34"/>
        <end position="217"/>
    </location>
</feature>
<dbReference type="EnsemblProtists" id="EOD11749">
    <property type="protein sequence ID" value="EOD11749"/>
    <property type="gene ID" value="EMIHUDRAFT_446040"/>
</dbReference>
<protein>
    <recommendedName>
        <fullName evidence="1">VWFA domain-containing protein</fullName>
    </recommendedName>
</protein>
<dbReference type="InterPro" id="IPR002035">
    <property type="entry name" value="VWF_A"/>
</dbReference>
<evidence type="ECO:0000259" key="1">
    <source>
        <dbReference type="PROSITE" id="PS50234"/>
    </source>
</evidence>
<dbReference type="SMART" id="SM00327">
    <property type="entry name" value="VWA"/>
    <property type="match status" value="1"/>
</dbReference>
<evidence type="ECO:0000313" key="3">
    <source>
        <dbReference type="Proteomes" id="UP000013827"/>
    </source>
</evidence>
<dbReference type="RefSeq" id="XP_005764178.1">
    <property type="nucleotide sequence ID" value="XM_005764121.1"/>
</dbReference>
<dbReference type="Gene3D" id="3.40.50.410">
    <property type="entry name" value="von Willebrand factor, type A domain"/>
    <property type="match status" value="1"/>
</dbReference>
<organism evidence="2 3">
    <name type="scientific">Emiliania huxleyi (strain CCMP1516)</name>
    <dbReference type="NCBI Taxonomy" id="280463"/>
    <lineage>
        <taxon>Eukaryota</taxon>
        <taxon>Haptista</taxon>
        <taxon>Haptophyta</taxon>
        <taxon>Prymnesiophyceae</taxon>
        <taxon>Isochrysidales</taxon>
        <taxon>Noelaerhabdaceae</taxon>
        <taxon>Emiliania</taxon>
    </lineage>
</organism>
<dbReference type="OMA" id="WVFPVNA"/>
<reference evidence="3" key="1">
    <citation type="journal article" date="2013" name="Nature">
        <title>Pan genome of the phytoplankton Emiliania underpins its global distribution.</title>
        <authorList>
            <person name="Read B.A."/>
            <person name="Kegel J."/>
            <person name="Klute M.J."/>
            <person name="Kuo A."/>
            <person name="Lefebvre S.C."/>
            <person name="Maumus F."/>
            <person name="Mayer C."/>
            <person name="Miller J."/>
            <person name="Monier A."/>
            <person name="Salamov A."/>
            <person name="Young J."/>
            <person name="Aguilar M."/>
            <person name="Claverie J.M."/>
            <person name="Frickenhaus S."/>
            <person name="Gonzalez K."/>
            <person name="Herman E.K."/>
            <person name="Lin Y.C."/>
            <person name="Napier J."/>
            <person name="Ogata H."/>
            <person name="Sarno A.F."/>
            <person name="Shmutz J."/>
            <person name="Schroeder D."/>
            <person name="de Vargas C."/>
            <person name="Verret F."/>
            <person name="von Dassow P."/>
            <person name="Valentin K."/>
            <person name="Van de Peer Y."/>
            <person name="Wheeler G."/>
            <person name="Dacks J.B."/>
            <person name="Delwiche C.F."/>
            <person name="Dyhrman S.T."/>
            <person name="Glockner G."/>
            <person name="John U."/>
            <person name="Richards T."/>
            <person name="Worden A.Z."/>
            <person name="Zhang X."/>
            <person name="Grigoriev I.V."/>
            <person name="Allen A.E."/>
            <person name="Bidle K."/>
            <person name="Borodovsky M."/>
            <person name="Bowler C."/>
            <person name="Brownlee C."/>
            <person name="Cock J.M."/>
            <person name="Elias M."/>
            <person name="Gladyshev V.N."/>
            <person name="Groth M."/>
            <person name="Guda C."/>
            <person name="Hadaegh A."/>
            <person name="Iglesias-Rodriguez M.D."/>
            <person name="Jenkins J."/>
            <person name="Jones B.M."/>
            <person name="Lawson T."/>
            <person name="Leese F."/>
            <person name="Lindquist E."/>
            <person name="Lobanov A."/>
            <person name="Lomsadze A."/>
            <person name="Malik S.B."/>
            <person name="Marsh M.E."/>
            <person name="Mackinder L."/>
            <person name="Mock T."/>
            <person name="Mueller-Roeber B."/>
            <person name="Pagarete A."/>
            <person name="Parker M."/>
            <person name="Probert I."/>
            <person name="Quesneville H."/>
            <person name="Raines C."/>
            <person name="Rensing S.A."/>
            <person name="Riano-Pachon D.M."/>
            <person name="Richier S."/>
            <person name="Rokitta S."/>
            <person name="Shiraiwa Y."/>
            <person name="Soanes D.M."/>
            <person name="van der Giezen M."/>
            <person name="Wahlund T.M."/>
            <person name="Williams B."/>
            <person name="Wilson W."/>
            <person name="Wolfe G."/>
            <person name="Wurch L.L."/>
        </authorList>
    </citation>
    <scope>NUCLEOTIDE SEQUENCE</scope>
</reference>
<dbReference type="InterPro" id="IPR036465">
    <property type="entry name" value="vWFA_dom_sf"/>
</dbReference>
<dbReference type="GeneID" id="17257899"/>
<dbReference type="HOGENOM" id="CLU_393535_0_0_1"/>
<reference evidence="2" key="2">
    <citation type="submission" date="2024-10" db="UniProtKB">
        <authorList>
            <consortium name="EnsemblProtists"/>
        </authorList>
    </citation>
    <scope>IDENTIFICATION</scope>
</reference>
<dbReference type="PROSITE" id="PS50234">
    <property type="entry name" value="VWFA"/>
    <property type="match status" value="1"/>
</dbReference>
<name>A0A0D3IKG4_EMIH1</name>
<dbReference type="PaxDb" id="2903-EOD11749"/>
<keyword evidence="3" id="KW-1185">Reference proteome</keyword>
<dbReference type="KEGG" id="ehx:EMIHUDRAFT_446040"/>